<dbReference type="EMBL" id="LGRX02007877">
    <property type="protein sequence ID" value="KAK3274183.1"/>
    <property type="molecule type" value="Genomic_DNA"/>
</dbReference>
<evidence type="ECO:0000313" key="2">
    <source>
        <dbReference type="EMBL" id="KAK3274183.1"/>
    </source>
</evidence>
<protein>
    <submittedName>
        <fullName evidence="2">Uncharacterized protein</fullName>
    </submittedName>
</protein>
<dbReference type="AlphaFoldDB" id="A0AAE0G9Y6"/>
<dbReference type="Proteomes" id="UP001190700">
    <property type="component" value="Unassembled WGS sequence"/>
</dbReference>
<feature type="compositionally biased region" description="Basic and acidic residues" evidence="1">
    <location>
        <begin position="1"/>
        <end position="14"/>
    </location>
</feature>
<gene>
    <name evidence="2" type="ORF">CYMTET_17628</name>
</gene>
<feature type="compositionally biased region" description="Low complexity" evidence="1">
    <location>
        <begin position="20"/>
        <end position="30"/>
    </location>
</feature>
<keyword evidence="3" id="KW-1185">Reference proteome</keyword>
<name>A0AAE0G9Y6_9CHLO</name>
<evidence type="ECO:0000256" key="1">
    <source>
        <dbReference type="SAM" id="MobiDB-lite"/>
    </source>
</evidence>
<feature type="region of interest" description="Disordered" evidence="1">
    <location>
        <begin position="1"/>
        <end position="30"/>
    </location>
</feature>
<accession>A0AAE0G9Y6</accession>
<evidence type="ECO:0000313" key="3">
    <source>
        <dbReference type="Proteomes" id="UP001190700"/>
    </source>
</evidence>
<comment type="caution">
    <text evidence="2">The sequence shown here is derived from an EMBL/GenBank/DDBJ whole genome shotgun (WGS) entry which is preliminary data.</text>
</comment>
<sequence length="290" mass="31936">MKDSDVDSVVRLKSDVSNSPTPATPAVAEPAAATDDTAEIIAARKLFQEQTALVRQVRKDQEHRRWTKAIREHILEGKANYFKADGKDDAKLGKIVVYLKTQFQNAGLDVSPFINFDDVTKEVLECTNTLVYDTLFEVIQRDSAADIYFVDTDSAFTQDGRRAILYLTSAEDTHRAKLFERFEPDVYAGINIGNTSTVDKEDVEMAPASVGAPSFHAVNDSFAPASAPFGRVRIEGDGWLRDATVAARASARHLASVGGPDERRNYIECCAARRGGRRIHPQQSPKSQGS</sequence>
<proteinExistence type="predicted"/>
<organism evidence="2 3">
    <name type="scientific">Cymbomonas tetramitiformis</name>
    <dbReference type="NCBI Taxonomy" id="36881"/>
    <lineage>
        <taxon>Eukaryota</taxon>
        <taxon>Viridiplantae</taxon>
        <taxon>Chlorophyta</taxon>
        <taxon>Pyramimonadophyceae</taxon>
        <taxon>Pyramimonadales</taxon>
        <taxon>Pyramimonadaceae</taxon>
        <taxon>Cymbomonas</taxon>
    </lineage>
</organism>
<reference evidence="2 3" key="1">
    <citation type="journal article" date="2015" name="Genome Biol. Evol.">
        <title>Comparative Genomics of a Bacterivorous Green Alga Reveals Evolutionary Causalities and Consequences of Phago-Mixotrophic Mode of Nutrition.</title>
        <authorList>
            <person name="Burns J.A."/>
            <person name="Paasch A."/>
            <person name="Narechania A."/>
            <person name="Kim E."/>
        </authorList>
    </citation>
    <scope>NUCLEOTIDE SEQUENCE [LARGE SCALE GENOMIC DNA]</scope>
    <source>
        <strain evidence="2 3">PLY_AMNH</strain>
    </source>
</reference>